<feature type="transmembrane region" description="Helical" evidence="9">
    <location>
        <begin position="461"/>
        <end position="480"/>
    </location>
</feature>
<feature type="transmembrane region" description="Helical" evidence="9">
    <location>
        <begin position="648"/>
        <end position="669"/>
    </location>
</feature>
<evidence type="ECO:0000256" key="5">
    <source>
        <dbReference type="ARBA" id="ARBA00022692"/>
    </source>
</evidence>
<keyword evidence="3" id="KW-0813">Transport</keyword>
<feature type="transmembrane region" description="Helical" evidence="9">
    <location>
        <begin position="330"/>
        <end position="349"/>
    </location>
</feature>
<feature type="transmembrane region" description="Helical" evidence="9">
    <location>
        <begin position="516"/>
        <end position="539"/>
    </location>
</feature>
<keyword evidence="4" id="KW-1003">Cell membrane</keyword>
<comment type="caution">
    <text evidence="10">The sequence shown here is derived from an EMBL/GenBank/DDBJ whole genome shotgun (WGS) entry which is preliminary data.</text>
</comment>
<dbReference type="RefSeq" id="WP_095267293.1">
    <property type="nucleotide sequence ID" value="NZ_NPBY01000070.1"/>
</dbReference>
<dbReference type="InterPro" id="IPR037294">
    <property type="entry name" value="ABC_BtuC-like"/>
</dbReference>
<dbReference type="Gene3D" id="1.10.3470.10">
    <property type="entry name" value="ABC transporter involved in vitamin B12 uptake, BtuC"/>
    <property type="match status" value="2"/>
</dbReference>
<feature type="transmembrane region" description="Helical" evidence="9">
    <location>
        <begin position="87"/>
        <end position="105"/>
    </location>
</feature>
<evidence type="ECO:0000313" key="11">
    <source>
        <dbReference type="Proteomes" id="UP000215596"/>
    </source>
</evidence>
<feature type="transmembrane region" description="Helical" evidence="9">
    <location>
        <begin position="173"/>
        <end position="192"/>
    </location>
</feature>
<feature type="transmembrane region" description="Helical" evidence="9">
    <location>
        <begin position="259"/>
        <end position="289"/>
    </location>
</feature>
<dbReference type="Proteomes" id="UP000215596">
    <property type="component" value="Unassembled WGS sequence"/>
</dbReference>
<accession>A0A268EJ97</accession>
<feature type="transmembrane region" description="Helical" evidence="9">
    <location>
        <begin position="117"/>
        <end position="134"/>
    </location>
</feature>
<feature type="transmembrane region" description="Helical" evidence="9">
    <location>
        <begin position="32"/>
        <end position="50"/>
    </location>
</feature>
<name>A0A268EJ97_9BACL</name>
<dbReference type="GO" id="GO:0005886">
    <property type="term" value="C:plasma membrane"/>
    <property type="evidence" value="ECO:0007669"/>
    <property type="project" value="UniProtKB-SubCell"/>
</dbReference>
<evidence type="ECO:0000256" key="7">
    <source>
        <dbReference type="ARBA" id="ARBA00023136"/>
    </source>
</evidence>
<dbReference type="PANTHER" id="PTHR30472">
    <property type="entry name" value="FERRIC ENTEROBACTIN TRANSPORT SYSTEM PERMEASE PROTEIN"/>
    <property type="match status" value="1"/>
</dbReference>
<keyword evidence="7 9" id="KW-0472">Membrane</keyword>
<protein>
    <submittedName>
        <fullName evidence="10">Fe3+-hydroxamate ABC transporter permease FhuB</fullName>
    </submittedName>
</protein>
<dbReference type="GO" id="GO:0022857">
    <property type="term" value="F:transmembrane transporter activity"/>
    <property type="evidence" value="ECO:0007669"/>
    <property type="project" value="InterPro"/>
</dbReference>
<feature type="transmembrane region" description="Helical" evidence="9">
    <location>
        <begin position="213"/>
        <end position="234"/>
    </location>
</feature>
<feature type="transmembrane region" description="Helical" evidence="9">
    <location>
        <begin position="301"/>
        <end position="324"/>
    </location>
</feature>
<evidence type="ECO:0000256" key="8">
    <source>
        <dbReference type="SAM" id="MobiDB-lite"/>
    </source>
</evidence>
<evidence type="ECO:0000256" key="9">
    <source>
        <dbReference type="SAM" id="Phobius"/>
    </source>
</evidence>
<dbReference type="EMBL" id="NPBY01000070">
    <property type="protein sequence ID" value="PAD73185.1"/>
    <property type="molecule type" value="Genomic_DNA"/>
</dbReference>
<evidence type="ECO:0000256" key="4">
    <source>
        <dbReference type="ARBA" id="ARBA00022475"/>
    </source>
</evidence>
<keyword evidence="6 9" id="KW-1133">Transmembrane helix</keyword>
<organism evidence="10 11">
    <name type="scientific">Paenibacillus campinasensis</name>
    <dbReference type="NCBI Taxonomy" id="66347"/>
    <lineage>
        <taxon>Bacteria</taxon>
        <taxon>Bacillati</taxon>
        <taxon>Bacillota</taxon>
        <taxon>Bacilli</taxon>
        <taxon>Bacillales</taxon>
        <taxon>Paenibacillaceae</taxon>
        <taxon>Paenibacillus</taxon>
    </lineage>
</organism>
<feature type="transmembrane region" description="Helical" evidence="9">
    <location>
        <begin position="605"/>
        <end position="636"/>
    </location>
</feature>
<sequence length="702" mass="73108">MSSAQHPAQGAQPPSIHPAPPASTGWRGWKPLWVLVLGLLSLIVLTFVSLTQGLADISVKTVVQALVSPQDIADHHMIRSVRLPRTVMGLLAGAALAVSGVLMQTVTRNPLASETTLGVNAGAYLAVVVGLIFWPGLLHQYALPLAVAGGTLAAVAVYALAGRSSGSPLRIALSGMIVTLVLSSVTSALVLLNQQTTQGIFLWGSGSLIQNDWDGVAFSWPWIVGGLLVLYVAVRQWDILLLNEESARSLGQKVGTARLLAMGAAIVLACVTVSVVGPIGFIGLIAPHLVRLSGVIRHGGLIPLAALWGSALLVGADTVARMFVNAYGELPVGAITAMLGAPCLIWLALRVSRSMIGSPRSSGGSMMMGGSLRRVPYPVLVALFGTLLVIIWILSLMSGSLRIPLSEVVAVLTGGGEAMHRQILLDFRLPRLLTAGLSGMAIAISGSLLQQAVRNPLGDPQVVGVTSGAGAGALLLMVGFPQLSAAWVPVGAVLGGIAASALVYAVSWRRGLHPTILTLVGIAVAALGSAIINLMIIHAKVDVAPALSWMAGSTYNRTWTEVQRIVPTLLILLPIALWLGRRVDLLAFSEESSTGLGLHVRNARLYVAIIAVLLASIAAANVGSVGFIGLLAPHAARMLVGPNHRRSMLIAALLGGILLAAADWIGRVVIIPKELPSGIVTALIGAPYLLFLMSRSSKLKRK</sequence>
<dbReference type="SUPFAM" id="SSF81345">
    <property type="entry name" value="ABC transporter involved in vitamin B12 uptake, BtuC"/>
    <property type="match status" value="2"/>
</dbReference>
<comment type="subcellular location">
    <subcellularLocation>
        <location evidence="1">Cell membrane</location>
        <topology evidence="1">Multi-pass membrane protein</topology>
    </subcellularLocation>
</comment>
<comment type="similarity">
    <text evidence="2">Belongs to the binding-protein-dependent transport system permease family. FecCD subfamily.</text>
</comment>
<keyword evidence="5 9" id="KW-0812">Transmembrane</keyword>
<dbReference type="OrthoDB" id="9811721at2"/>
<proteinExistence type="inferred from homology"/>
<evidence type="ECO:0000256" key="2">
    <source>
        <dbReference type="ARBA" id="ARBA00007935"/>
    </source>
</evidence>
<dbReference type="PANTHER" id="PTHR30472:SF37">
    <property type="entry name" value="FE(3+) DICITRATE TRANSPORT SYSTEM PERMEASE PROTEIN FECD-RELATED"/>
    <property type="match status" value="1"/>
</dbReference>
<feature type="transmembrane region" description="Helical" evidence="9">
    <location>
        <begin position="486"/>
        <end position="504"/>
    </location>
</feature>
<dbReference type="NCBIfam" id="NF007871">
    <property type="entry name" value="PRK10577.2-2"/>
    <property type="match status" value="1"/>
</dbReference>
<feature type="transmembrane region" description="Helical" evidence="9">
    <location>
        <begin position="675"/>
        <end position="693"/>
    </location>
</feature>
<evidence type="ECO:0000256" key="1">
    <source>
        <dbReference type="ARBA" id="ARBA00004651"/>
    </source>
</evidence>
<feature type="transmembrane region" description="Helical" evidence="9">
    <location>
        <begin position="375"/>
        <end position="397"/>
    </location>
</feature>
<dbReference type="InterPro" id="IPR000522">
    <property type="entry name" value="ABC_transptr_permease_BtuC"/>
</dbReference>
<dbReference type="FunFam" id="1.10.3470.10:FF:000001">
    <property type="entry name" value="Vitamin B12 ABC transporter permease BtuC"/>
    <property type="match status" value="1"/>
</dbReference>
<dbReference type="AlphaFoldDB" id="A0A268EJ97"/>
<dbReference type="Pfam" id="PF01032">
    <property type="entry name" value="FecCD"/>
    <property type="match status" value="2"/>
</dbReference>
<evidence type="ECO:0000256" key="6">
    <source>
        <dbReference type="ARBA" id="ARBA00022989"/>
    </source>
</evidence>
<feature type="region of interest" description="Disordered" evidence="8">
    <location>
        <begin position="1"/>
        <end position="21"/>
    </location>
</feature>
<reference evidence="10 11" key="1">
    <citation type="submission" date="2017-07" db="EMBL/GenBank/DDBJ databases">
        <title>Isolation and whole genome analysis of endospore-forming bacteria from heroin.</title>
        <authorList>
            <person name="Kalinowski J."/>
            <person name="Ahrens B."/>
            <person name="Al-Dilaimi A."/>
            <person name="Winkler A."/>
            <person name="Wibberg D."/>
            <person name="Schleenbecker U."/>
            <person name="Ruckert C."/>
            <person name="Wolfel R."/>
            <person name="Grass G."/>
        </authorList>
    </citation>
    <scope>NUCLEOTIDE SEQUENCE [LARGE SCALE GENOMIC DNA]</scope>
    <source>
        <strain evidence="10 11">7537-G1</strain>
    </source>
</reference>
<dbReference type="CDD" id="cd06550">
    <property type="entry name" value="TM_ABC_iron-siderophores_like"/>
    <property type="match status" value="2"/>
</dbReference>
<feature type="transmembrane region" description="Helical" evidence="9">
    <location>
        <begin position="429"/>
        <end position="449"/>
    </location>
</feature>
<evidence type="ECO:0000313" key="10">
    <source>
        <dbReference type="EMBL" id="PAD73185.1"/>
    </source>
</evidence>
<evidence type="ECO:0000256" key="3">
    <source>
        <dbReference type="ARBA" id="ARBA00022448"/>
    </source>
</evidence>
<dbReference type="GO" id="GO:0033214">
    <property type="term" value="P:siderophore-iron import into cell"/>
    <property type="evidence" value="ECO:0007669"/>
    <property type="project" value="TreeGrafter"/>
</dbReference>
<gene>
    <name evidence="10" type="ORF">CHH67_20750</name>
</gene>
<feature type="transmembrane region" description="Helical" evidence="9">
    <location>
        <begin position="141"/>
        <end position="161"/>
    </location>
</feature>